<proteinExistence type="predicted"/>
<evidence type="ECO:0000313" key="3">
    <source>
        <dbReference type="Proteomes" id="UP000707206"/>
    </source>
</evidence>
<dbReference type="EMBL" id="VIKU02000003">
    <property type="protein sequence ID" value="NHF60108.1"/>
    <property type="molecule type" value="Genomic_DNA"/>
</dbReference>
<dbReference type="RefSeq" id="WP_166204898.1">
    <property type="nucleotide sequence ID" value="NZ_VIKU02000003.1"/>
</dbReference>
<protein>
    <submittedName>
        <fullName evidence="2">C_GCAxxG_C_C family protein</fullName>
    </submittedName>
</protein>
<organism evidence="2 3">
    <name type="scientific">Pelagihabitans pacificus</name>
    <dbReference type="NCBI Taxonomy" id="2696054"/>
    <lineage>
        <taxon>Bacteria</taxon>
        <taxon>Pseudomonadati</taxon>
        <taxon>Bacteroidota</taxon>
        <taxon>Flavobacteriia</taxon>
        <taxon>Flavobacteriales</taxon>
        <taxon>Flavobacteriaceae</taxon>
        <taxon>Pelagihabitans</taxon>
    </lineage>
</organism>
<keyword evidence="1" id="KW-0812">Transmembrane</keyword>
<feature type="transmembrane region" description="Helical" evidence="1">
    <location>
        <begin position="186"/>
        <end position="209"/>
    </location>
</feature>
<comment type="caution">
    <text evidence="2">The sequence shown here is derived from an EMBL/GenBank/DDBJ whole genome shotgun (WGS) entry which is preliminary data.</text>
</comment>
<dbReference type="InterPro" id="IPR010181">
    <property type="entry name" value="CGCAxxGCC_motif"/>
</dbReference>
<gene>
    <name evidence="2" type="ORF">FK220_012190</name>
</gene>
<dbReference type="Proteomes" id="UP000707206">
    <property type="component" value="Unassembled WGS sequence"/>
</dbReference>
<evidence type="ECO:0000313" key="2">
    <source>
        <dbReference type="EMBL" id="NHF60108.1"/>
    </source>
</evidence>
<keyword evidence="1" id="KW-0472">Membrane</keyword>
<dbReference type="Pfam" id="PF09719">
    <property type="entry name" value="C_GCAxxG_C_C"/>
    <property type="match status" value="2"/>
</dbReference>
<reference evidence="2" key="2">
    <citation type="submission" date="2020-03" db="EMBL/GenBank/DDBJ databases">
        <title>Flavobacteriaceae bacterium strain TP-CH-4, a member of the family Flavobacteriaceae isolated from a deep-sea seamount.</title>
        <authorList>
            <person name="Zhang D.-C."/>
        </authorList>
    </citation>
    <scope>NUCLEOTIDE SEQUENCE</scope>
    <source>
        <strain evidence="2">TP-CH-4</strain>
    </source>
</reference>
<reference evidence="2" key="1">
    <citation type="submission" date="2019-07" db="EMBL/GenBank/DDBJ databases">
        <authorList>
            <person name="De-Chao Zhang Q."/>
        </authorList>
    </citation>
    <scope>NUCLEOTIDE SEQUENCE</scope>
    <source>
        <strain evidence="2">TP-CH-4</strain>
    </source>
</reference>
<keyword evidence="1" id="KW-1133">Transmembrane helix</keyword>
<accession>A0A967EE80</accession>
<evidence type="ECO:0000256" key="1">
    <source>
        <dbReference type="SAM" id="Phobius"/>
    </source>
</evidence>
<name>A0A967EE80_9FLAO</name>
<sequence>MVSDTVNIADGPNDGRKVFRKLGTCSRTFFHILNREFGHPKEWEEEASGALAGGIMQQGEQCGMLWGASLAIGAEAYRSCKTKSEAIATAIIATQHVMNSFMEREQTIQCKEITRCDFGNKWSYAKYMITGRFLHCFKMAQEWAPQAVRSAQAGLTDEEFEKHRTAMSCATEVAKRMGSSEEHMTMVAGFAGGLGLSGGGCGALAAAVWMKSLTRIKGEDEKFQVQNQDAKKTLEVFYKTTNNNIVCSEIASELFNDIDEHTQFLENGGCAHLIKTLAES</sequence>
<keyword evidence="3" id="KW-1185">Reference proteome</keyword>
<dbReference type="AlphaFoldDB" id="A0A967EE80"/>